<evidence type="ECO:0000256" key="5">
    <source>
        <dbReference type="ARBA" id="ARBA00022989"/>
    </source>
</evidence>
<dbReference type="AlphaFoldDB" id="A0A1X7ED79"/>
<evidence type="ECO:0000256" key="7">
    <source>
        <dbReference type="ARBA" id="ARBA00023136"/>
    </source>
</evidence>
<organism evidence="9 10">
    <name type="scientific">Trinickia caryophylli</name>
    <name type="common">Paraburkholderia caryophylli</name>
    <dbReference type="NCBI Taxonomy" id="28094"/>
    <lineage>
        <taxon>Bacteria</taxon>
        <taxon>Pseudomonadati</taxon>
        <taxon>Pseudomonadota</taxon>
        <taxon>Betaproteobacteria</taxon>
        <taxon>Burkholderiales</taxon>
        <taxon>Burkholderiaceae</taxon>
        <taxon>Trinickia</taxon>
    </lineage>
</organism>
<dbReference type="GO" id="GO:0005886">
    <property type="term" value="C:plasma membrane"/>
    <property type="evidence" value="ECO:0007669"/>
    <property type="project" value="UniProtKB-SubCell"/>
</dbReference>
<dbReference type="PANTHER" id="PTHR34040">
    <property type="entry name" value="FLAGELLAR BIOSYNTHETIC PROTEIN FLIQ"/>
    <property type="match status" value="1"/>
</dbReference>
<evidence type="ECO:0000256" key="1">
    <source>
        <dbReference type="ARBA" id="ARBA00004651"/>
    </source>
</evidence>
<feature type="transmembrane region" description="Helical" evidence="8">
    <location>
        <begin position="12"/>
        <end position="41"/>
    </location>
</feature>
<dbReference type="PRINTS" id="PR00952">
    <property type="entry name" value="TYPE3IMQPROT"/>
</dbReference>
<dbReference type="InterPro" id="IPR006306">
    <property type="entry name" value="T3SS_HrpO"/>
</dbReference>
<dbReference type="RefSeq" id="WP_085227472.1">
    <property type="nucleotide sequence ID" value="NZ_BSQD01000004.1"/>
</dbReference>
<dbReference type="InterPro" id="IPR002191">
    <property type="entry name" value="Bac_export_3"/>
</dbReference>
<dbReference type="PANTHER" id="PTHR34040:SF7">
    <property type="entry name" value="SURFACE PRESENTATION OF ANTIGENS PROTEIN SPAQ"/>
    <property type="match status" value="1"/>
</dbReference>
<dbReference type="GO" id="GO:0009306">
    <property type="term" value="P:protein secretion"/>
    <property type="evidence" value="ECO:0007669"/>
    <property type="project" value="InterPro"/>
</dbReference>
<dbReference type="Pfam" id="PF01313">
    <property type="entry name" value="Bac_export_3"/>
    <property type="match status" value="1"/>
</dbReference>
<reference evidence="10" key="1">
    <citation type="submission" date="2017-04" db="EMBL/GenBank/DDBJ databases">
        <authorList>
            <person name="Varghese N."/>
            <person name="Submissions S."/>
        </authorList>
    </citation>
    <scope>NUCLEOTIDE SEQUENCE [LARGE SCALE GENOMIC DNA]</scope>
    <source>
        <strain evidence="10">Ballard 720</strain>
    </source>
</reference>
<evidence type="ECO:0000256" key="6">
    <source>
        <dbReference type="ARBA" id="ARBA00023026"/>
    </source>
</evidence>
<keyword evidence="7 8" id="KW-0472">Membrane</keyword>
<evidence type="ECO:0000313" key="10">
    <source>
        <dbReference type="Proteomes" id="UP000192911"/>
    </source>
</evidence>
<dbReference type="EMBL" id="FXAH01000005">
    <property type="protein sequence ID" value="SMF31885.1"/>
    <property type="molecule type" value="Genomic_DNA"/>
</dbReference>
<proteinExistence type="inferred from homology"/>
<evidence type="ECO:0000313" key="9">
    <source>
        <dbReference type="EMBL" id="SMF31885.1"/>
    </source>
</evidence>
<keyword evidence="3" id="KW-1003">Cell membrane</keyword>
<evidence type="ECO:0000256" key="2">
    <source>
        <dbReference type="ARBA" id="ARBA00006156"/>
    </source>
</evidence>
<dbReference type="NCBIfam" id="TIGR01403">
    <property type="entry name" value="fliQ_rel_III"/>
    <property type="match status" value="1"/>
</dbReference>
<keyword evidence="5 8" id="KW-1133">Transmembrane helix</keyword>
<gene>
    <name evidence="9" type="ORF">SAMN06295900_105226</name>
</gene>
<dbReference type="Proteomes" id="UP000192911">
    <property type="component" value="Unassembled WGS sequence"/>
</dbReference>
<feature type="transmembrane region" description="Helical" evidence="8">
    <location>
        <begin position="53"/>
        <end position="78"/>
    </location>
</feature>
<dbReference type="STRING" id="28094.SAMN06295900_105226"/>
<accession>A0A1X7ED79</accession>
<comment type="similarity">
    <text evidence="2">Belongs to the FliQ/MopD/SpaQ family.</text>
</comment>
<comment type="subcellular location">
    <subcellularLocation>
        <location evidence="1">Cell membrane</location>
        <topology evidence="1">Multi-pass membrane protein</topology>
    </subcellularLocation>
</comment>
<dbReference type="GeneID" id="95553691"/>
<keyword evidence="4 8" id="KW-0812">Transmembrane</keyword>
<keyword evidence="6" id="KW-0843">Virulence</keyword>
<evidence type="ECO:0000256" key="4">
    <source>
        <dbReference type="ARBA" id="ARBA00022692"/>
    </source>
</evidence>
<evidence type="ECO:0000256" key="3">
    <source>
        <dbReference type="ARBA" id="ARBA00022475"/>
    </source>
</evidence>
<protein>
    <submittedName>
        <fullName evidence="9">Type III secretion protein S</fullName>
    </submittedName>
</protein>
<name>A0A1X7ED79_TRICW</name>
<sequence length="87" mass="9112">MNTDNLIGLTSQGLLICLYISLPAIIVSAASGLIVAFFQAITSLQDQTISHSIKLFAVTGTLLLTAGWGGSTILRFAMRLMSAAVPT</sequence>
<dbReference type="OrthoDB" id="8780569at2"/>
<keyword evidence="10" id="KW-1185">Reference proteome</keyword>
<evidence type="ECO:0000256" key="8">
    <source>
        <dbReference type="SAM" id="Phobius"/>
    </source>
</evidence>